<dbReference type="OrthoDB" id="1938992at2759"/>
<feature type="region of interest" description="Disordered" evidence="1">
    <location>
        <begin position="1"/>
        <end position="70"/>
    </location>
</feature>
<feature type="compositionally biased region" description="Basic and acidic residues" evidence="1">
    <location>
        <begin position="189"/>
        <end position="220"/>
    </location>
</feature>
<evidence type="ECO:0000313" key="4">
    <source>
        <dbReference type="Proteomes" id="UP000749293"/>
    </source>
</evidence>
<dbReference type="InterPro" id="IPR038988">
    <property type="entry name" value="Sas4"/>
</dbReference>
<protein>
    <recommendedName>
        <fullName evidence="2">Something about silencing protein 4 domain-containing protein</fullName>
    </recommendedName>
</protein>
<organism evidence="3 4">
    <name type="scientific">Geosmithia morbida</name>
    <dbReference type="NCBI Taxonomy" id="1094350"/>
    <lineage>
        <taxon>Eukaryota</taxon>
        <taxon>Fungi</taxon>
        <taxon>Dikarya</taxon>
        <taxon>Ascomycota</taxon>
        <taxon>Pezizomycotina</taxon>
        <taxon>Sordariomycetes</taxon>
        <taxon>Hypocreomycetidae</taxon>
        <taxon>Hypocreales</taxon>
        <taxon>Bionectriaceae</taxon>
        <taxon>Geosmithia</taxon>
    </lineage>
</organism>
<proteinExistence type="predicted"/>
<dbReference type="PANTHER" id="PTHR38422">
    <property type="entry name" value="SOMETHING ABOUT SILENCING PROTEIN 4"/>
    <property type="match status" value="1"/>
</dbReference>
<reference evidence="3" key="1">
    <citation type="submission" date="2020-03" db="EMBL/GenBank/DDBJ databases">
        <title>Site-based positive gene gene selection in Geosmithia morbida across the United States reveals a broad range of putative effectors and factors for local host and environmental adapation.</title>
        <authorList>
            <person name="Onufrak A."/>
            <person name="Murdoch R.W."/>
            <person name="Gazis R."/>
            <person name="Huff M."/>
            <person name="Staton M."/>
            <person name="Klingeman W."/>
            <person name="Hadziabdic D."/>
        </authorList>
    </citation>
    <scope>NUCLEOTIDE SEQUENCE</scope>
    <source>
        <strain evidence="3">1262</strain>
    </source>
</reference>
<dbReference type="EMBL" id="JAANYQ010000003">
    <property type="protein sequence ID" value="KAF4124909.1"/>
    <property type="molecule type" value="Genomic_DNA"/>
</dbReference>
<gene>
    <name evidence="3" type="ORF">GMORB2_3748</name>
</gene>
<dbReference type="RefSeq" id="XP_035323561.1">
    <property type="nucleotide sequence ID" value="XM_035465724.1"/>
</dbReference>
<feature type="compositionally biased region" description="Polar residues" evidence="1">
    <location>
        <begin position="159"/>
        <end position="169"/>
    </location>
</feature>
<feature type="compositionally biased region" description="Polar residues" evidence="1">
    <location>
        <begin position="177"/>
        <end position="186"/>
    </location>
</feature>
<dbReference type="GO" id="GO:0033255">
    <property type="term" value="C:SAS acetyltransferase complex"/>
    <property type="evidence" value="ECO:0007669"/>
    <property type="project" value="InterPro"/>
</dbReference>
<feature type="region of interest" description="Disordered" evidence="1">
    <location>
        <begin position="88"/>
        <end position="221"/>
    </location>
</feature>
<accession>A0A9P5D7V8</accession>
<feature type="compositionally biased region" description="Gly residues" evidence="1">
    <location>
        <begin position="31"/>
        <end position="48"/>
    </location>
</feature>
<feature type="compositionally biased region" description="Low complexity" evidence="1">
    <location>
        <begin position="137"/>
        <end position="158"/>
    </location>
</feature>
<evidence type="ECO:0000256" key="1">
    <source>
        <dbReference type="SAM" id="MobiDB-lite"/>
    </source>
</evidence>
<dbReference type="GeneID" id="55969976"/>
<dbReference type="InterPro" id="IPR029184">
    <property type="entry name" value="Sas4_dom"/>
</dbReference>
<evidence type="ECO:0000313" key="3">
    <source>
        <dbReference type="EMBL" id="KAF4124909.1"/>
    </source>
</evidence>
<dbReference type="Pfam" id="PF15460">
    <property type="entry name" value="SAS4"/>
    <property type="match status" value="1"/>
</dbReference>
<comment type="caution">
    <text evidence="3">The sequence shown here is derived from an EMBL/GenBank/DDBJ whole genome shotgun (WGS) entry which is preliminary data.</text>
</comment>
<dbReference type="GO" id="GO:0004402">
    <property type="term" value="F:histone acetyltransferase activity"/>
    <property type="evidence" value="ECO:0007669"/>
    <property type="project" value="TreeGrafter"/>
</dbReference>
<evidence type="ECO:0000259" key="2">
    <source>
        <dbReference type="Pfam" id="PF15460"/>
    </source>
</evidence>
<dbReference type="PANTHER" id="PTHR38422:SF1">
    <property type="entry name" value="SOMETHING ABOUT SILENCING PROTEIN 4"/>
    <property type="match status" value="1"/>
</dbReference>
<feature type="domain" description="Something about silencing protein 4" evidence="2">
    <location>
        <begin position="312"/>
        <end position="404"/>
    </location>
</feature>
<dbReference type="Proteomes" id="UP000749293">
    <property type="component" value="Unassembled WGS sequence"/>
</dbReference>
<feature type="compositionally biased region" description="Pro residues" evidence="1">
    <location>
        <begin position="471"/>
        <end position="481"/>
    </location>
</feature>
<feature type="region of interest" description="Disordered" evidence="1">
    <location>
        <begin position="402"/>
        <end position="509"/>
    </location>
</feature>
<name>A0A9P5D7V8_9HYPO</name>
<sequence>MTSVTRSSRRAEGPRFPAGPPPMTRSRPAGAGAGAGAGAAAGGGGGGGRPKRALESDKNNTPIEYDYDYNYDSVPSKKARIAVQIIGQSGVKADKFAPPTPAATTKARAPPSPQSPPSQPPQHPGRQATSAAPSPRPAGALTPAAAAAAAPVAAAAPAQRSQATTTSPHPQGGGQNGPSRSKSKITNGIRHELDRLQPDESAKKEPGRKLRSQEATRFKSELASYFPEYDEVIGNDPKEEHMLNADTPILVLDSNDRHRDAAAPGAHISPHSTSVGSTIRGFGDALYTDVVDAQRIDFSFLDAQHKNKSLDDPLPDSLFQPTHKRAERLERSIRNAEKGRAQHEKDQIIRLLESLQGPDWLRVMGVNGVTETKKKAFEPARKHFIRGCEAIIAKFRNWREAGEAEEKEAEDDDADKREDGDDSMGFDESSSAGDTSEPPSPAKQLREEARARSKLAVAKQMPSPQRSRAQPPQPRQPPSPPREFKSFFAKRGERDSSLNRTRRSGRNDV</sequence>
<feature type="compositionally biased region" description="Basic and acidic residues" evidence="1">
    <location>
        <begin position="482"/>
        <end position="497"/>
    </location>
</feature>
<keyword evidence="4" id="KW-1185">Reference proteome</keyword>
<feature type="compositionally biased region" description="Basic residues" evidence="1">
    <location>
        <begin position="500"/>
        <end position="509"/>
    </location>
</feature>
<dbReference type="AlphaFoldDB" id="A0A9P5D7V8"/>
<feature type="compositionally biased region" description="Pro residues" evidence="1">
    <location>
        <begin position="110"/>
        <end position="123"/>
    </location>
</feature>